<comment type="caution">
    <text evidence="1">The sequence shown here is derived from an EMBL/GenBank/DDBJ whole genome shotgun (WGS) entry which is preliminary data.</text>
</comment>
<dbReference type="Proteomes" id="UP001177140">
    <property type="component" value="Unassembled WGS sequence"/>
</dbReference>
<protein>
    <submittedName>
        <fullName evidence="1">Uncharacterized protein</fullName>
    </submittedName>
</protein>
<evidence type="ECO:0000313" key="1">
    <source>
        <dbReference type="EMBL" id="MCL7033585.1"/>
    </source>
</evidence>
<keyword evidence="2" id="KW-1185">Reference proteome</keyword>
<dbReference type="EMBL" id="JAJJMA010136246">
    <property type="protein sequence ID" value="MCL7033585.1"/>
    <property type="molecule type" value="Genomic_DNA"/>
</dbReference>
<evidence type="ECO:0000313" key="2">
    <source>
        <dbReference type="Proteomes" id="UP001177140"/>
    </source>
</evidence>
<dbReference type="AlphaFoldDB" id="A0AA41SEL9"/>
<feature type="non-terminal residue" evidence="1">
    <location>
        <position position="55"/>
    </location>
</feature>
<organism evidence="1 2">
    <name type="scientific">Papaver nudicaule</name>
    <name type="common">Iceland poppy</name>
    <dbReference type="NCBI Taxonomy" id="74823"/>
    <lineage>
        <taxon>Eukaryota</taxon>
        <taxon>Viridiplantae</taxon>
        <taxon>Streptophyta</taxon>
        <taxon>Embryophyta</taxon>
        <taxon>Tracheophyta</taxon>
        <taxon>Spermatophyta</taxon>
        <taxon>Magnoliopsida</taxon>
        <taxon>Ranunculales</taxon>
        <taxon>Papaveraceae</taxon>
        <taxon>Papaveroideae</taxon>
        <taxon>Papaver</taxon>
    </lineage>
</organism>
<proteinExistence type="predicted"/>
<feature type="non-terminal residue" evidence="1">
    <location>
        <position position="1"/>
    </location>
</feature>
<gene>
    <name evidence="1" type="ORF">MKW94_003681</name>
</gene>
<accession>A0AA41SEL9</accession>
<name>A0AA41SEL9_PAPNU</name>
<sequence length="55" mass="6122">ITVDLRAAPARKHMKGDVENPLLSEESSNRGGGIITSFKGTMIKFYFAFQNSFSR</sequence>
<reference evidence="1" key="1">
    <citation type="submission" date="2022-03" db="EMBL/GenBank/DDBJ databases">
        <title>A functionally conserved STORR gene fusion in Papaver species that diverged 16.8 million years ago.</title>
        <authorList>
            <person name="Catania T."/>
        </authorList>
    </citation>
    <scope>NUCLEOTIDE SEQUENCE</scope>
    <source>
        <strain evidence="1">S-191538</strain>
    </source>
</reference>